<protein>
    <recommendedName>
        <fullName evidence="8 10">Man(5)GlcNAc(2)-PP-dolichol translocation protein RFT1</fullName>
    </recommendedName>
</protein>
<evidence type="ECO:0000313" key="12">
    <source>
        <dbReference type="EMBL" id="PRT53149.1"/>
    </source>
</evidence>
<dbReference type="GeneID" id="36514518"/>
<dbReference type="OrthoDB" id="9979195at2759"/>
<feature type="region of interest" description="Disordered" evidence="11">
    <location>
        <begin position="1"/>
        <end position="73"/>
    </location>
</feature>
<evidence type="ECO:0000256" key="5">
    <source>
        <dbReference type="ARBA" id="ARBA00022824"/>
    </source>
</evidence>
<dbReference type="Proteomes" id="UP000238350">
    <property type="component" value="Unassembled WGS sequence"/>
</dbReference>
<evidence type="ECO:0000256" key="2">
    <source>
        <dbReference type="ARBA" id="ARBA00004922"/>
    </source>
</evidence>
<feature type="transmembrane region" description="Helical" evidence="10">
    <location>
        <begin position="178"/>
        <end position="200"/>
    </location>
</feature>
<feature type="transmembrane region" description="Helical" evidence="10">
    <location>
        <begin position="613"/>
        <end position="630"/>
    </location>
</feature>
<evidence type="ECO:0000256" key="8">
    <source>
        <dbReference type="ARBA" id="ARBA00044793"/>
    </source>
</evidence>
<feature type="transmembrane region" description="Helical" evidence="10">
    <location>
        <begin position="450"/>
        <end position="470"/>
    </location>
</feature>
<feature type="transmembrane region" description="Helical" evidence="10">
    <location>
        <begin position="268"/>
        <end position="287"/>
    </location>
</feature>
<feature type="transmembrane region" description="Helical" evidence="10">
    <location>
        <begin position="547"/>
        <end position="567"/>
    </location>
</feature>
<comment type="function">
    <text evidence="9 10">Intramembrane glycolipid transporter that operates in the biosynthetic pathway of dolichol-linked oligosaccharides, the glycan precursors employed in protein asparagine (N)-glycosylation. The sequential addition of sugars to dolichol pyrophosphate produces dolichol-linked oligosaccharides containing fourteen sugars, including two GlcNAcs, nine mannoses and three glucoses. Once assembled, the oligosaccharide is transferred from the lipid to nascent proteins by oligosaccharyltransferases. The assembly of dolichol-linked oligosaccharides begins on the cytosolic side of the endoplasmic reticulum membrane and finishes in its lumen. RFT1 could mediate the translocation of the cytosolically oriented intermediate DolPP-GlcNAc2Man5, produced by ALG11, into the ER lumen where dolichol-linked oligosaccharides assembly continues. However, the intramembrane lipid transporter activity could not be confirmed in vitro.</text>
</comment>
<evidence type="ECO:0000256" key="11">
    <source>
        <dbReference type="SAM" id="MobiDB-lite"/>
    </source>
</evidence>
<keyword evidence="6 10" id="KW-1133">Transmembrane helix</keyword>
<sequence length="651" mass="70641">MVNRVRSLSAASQGSRPETLLPTIATDPTELDSDVTPMIMQSPSFRKHSRKRSSTVYIAPRQTSPPSSSAAEKPVAVSQRRLASLFSGVGALAGAQALTKLMTFFVNQIVMRFIDAREFGASAQLEFVGISVLSLARDAVRFASQRQTLSHSHADEYRVDGTAVHGTRSGTIQETINLAYCSIAIGVPLAIFMACFMVHASDGSSISIVSAVMYGAASIFELAAEPCFLINQLQMNLRARAQVEALSAVSRTLVTFLLIVGAHSPAVFAFASGQLTYAVVYCIAFYLQSLSEFREGTFKMYLCKVWAPIGNDKAYLDTQISKRALGMGAQTMLKYFLTESDRLLVSLMISLEQQGIYALASNYGSLLARLVLFPVEEALRALFSKSLPQKGCSEDNENTSKSPTPTIKIEPISPSFQLHTVNGSKTEEEEKEETNEVNLAVLVLTTVLRVYLYIGLAAWALGPHVAPYLLSLLVSSRWAASDASKVLAAYMMYIPFLALNGALEAFVQSTASLKVLRKQSSAMVFIAIAFVVVSYIFMLVMNLGAVGLVWAQVVTMSLRILWAIWYARDYFANETQVGQWIPNALPSPLPVGFAAVITGIVVNQGTVKDLGQLLVAATLGIAFVAVTVYAERDSIRKIKTLAGSTKESKAE</sequence>
<comment type="caution">
    <text evidence="12">The sequence shown here is derived from an EMBL/GenBank/DDBJ whole genome shotgun (WGS) entry which is preliminary data.</text>
</comment>
<evidence type="ECO:0000256" key="1">
    <source>
        <dbReference type="ARBA" id="ARBA00004477"/>
    </source>
</evidence>
<dbReference type="InterPro" id="IPR007594">
    <property type="entry name" value="RFT1"/>
</dbReference>
<gene>
    <name evidence="12" type="ORF">B9G98_00769</name>
</gene>
<keyword evidence="7 10" id="KW-0472">Membrane</keyword>
<comment type="pathway">
    <text evidence="2">Protein modification; protein glycosylation.</text>
</comment>
<evidence type="ECO:0000256" key="9">
    <source>
        <dbReference type="ARBA" id="ARBA00045912"/>
    </source>
</evidence>
<keyword evidence="13" id="KW-1185">Reference proteome</keyword>
<feature type="transmembrane region" description="Helical" evidence="10">
    <location>
        <begin position="588"/>
        <end position="607"/>
    </location>
</feature>
<feature type="compositionally biased region" description="Polar residues" evidence="11">
    <location>
        <begin position="61"/>
        <end position="70"/>
    </location>
</feature>
<dbReference type="EMBL" id="NDIQ01000001">
    <property type="protein sequence ID" value="PRT53149.1"/>
    <property type="molecule type" value="Genomic_DNA"/>
</dbReference>
<feature type="transmembrane region" description="Helical" evidence="10">
    <location>
        <begin position="490"/>
        <end position="510"/>
    </location>
</feature>
<dbReference type="GO" id="GO:0006488">
    <property type="term" value="P:dolichol-linked oligosaccharide biosynthetic process"/>
    <property type="evidence" value="ECO:0007669"/>
    <property type="project" value="InterPro"/>
</dbReference>
<feature type="transmembrane region" description="Helical" evidence="10">
    <location>
        <begin position="245"/>
        <end position="262"/>
    </location>
</feature>
<evidence type="ECO:0000256" key="6">
    <source>
        <dbReference type="ARBA" id="ARBA00022989"/>
    </source>
</evidence>
<evidence type="ECO:0000256" key="10">
    <source>
        <dbReference type="RuleBase" id="RU365067"/>
    </source>
</evidence>
<organism evidence="12 13">
    <name type="scientific">Wickerhamiella sorbophila</name>
    <dbReference type="NCBI Taxonomy" id="45607"/>
    <lineage>
        <taxon>Eukaryota</taxon>
        <taxon>Fungi</taxon>
        <taxon>Dikarya</taxon>
        <taxon>Ascomycota</taxon>
        <taxon>Saccharomycotina</taxon>
        <taxon>Dipodascomycetes</taxon>
        <taxon>Dipodascales</taxon>
        <taxon>Trichomonascaceae</taxon>
        <taxon>Wickerhamiella</taxon>
    </lineage>
</organism>
<accession>A0A2T0FDY6</accession>
<reference evidence="12 13" key="1">
    <citation type="submission" date="2017-04" db="EMBL/GenBank/DDBJ databases">
        <title>Genome sequencing of [Candida] sorbophila.</title>
        <authorList>
            <person name="Ahn J.O."/>
        </authorList>
    </citation>
    <scope>NUCLEOTIDE SEQUENCE [LARGE SCALE GENOMIC DNA]</scope>
    <source>
        <strain evidence="12 13">DS02</strain>
    </source>
</reference>
<comment type="similarity">
    <text evidence="3 10">Belongs to the RFT1 family.</text>
</comment>
<evidence type="ECO:0000256" key="4">
    <source>
        <dbReference type="ARBA" id="ARBA00022692"/>
    </source>
</evidence>
<evidence type="ECO:0000256" key="7">
    <source>
        <dbReference type="ARBA" id="ARBA00023136"/>
    </source>
</evidence>
<feature type="transmembrane region" description="Helical" evidence="10">
    <location>
        <begin position="522"/>
        <end position="541"/>
    </location>
</feature>
<comment type="subcellular location">
    <subcellularLocation>
        <location evidence="1 10">Endoplasmic reticulum membrane</location>
        <topology evidence="1 10">Multi-pass membrane protein</topology>
    </subcellularLocation>
</comment>
<keyword evidence="5 10" id="KW-0256">Endoplasmic reticulum</keyword>
<dbReference type="PANTHER" id="PTHR13117">
    <property type="entry name" value="ENDOPLASMIC RETICULUM MULTISPAN TRANSMEMBRANE PROTEIN-RELATED"/>
    <property type="match status" value="1"/>
</dbReference>
<proteinExistence type="inferred from homology"/>
<dbReference type="PANTHER" id="PTHR13117:SF5">
    <property type="entry name" value="PROTEIN RFT1 HOMOLOG"/>
    <property type="match status" value="1"/>
</dbReference>
<dbReference type="STRING" id="45607.A0A2T0FDY6"/>
<keyword evidence="10" id="KW-0813">Transport</keyword>
<keyword evidence="4 10" id="KW-0812">Transmembrane</keyword>
<evidence type="ECO:0000313" key="13">
    <source>
        <dbReference type="Proteomes" id="UP000238350"/>
    </source>
</evidence>
<dbReference type="RefSeq" id="XP_024663095.1">
    <property type="nucleotide sequence ID" value="XM_024807327.1"/>
</dbReference>
<evidence type="ECO:0000256" key="3">
    <source>
        <dbReference type="ARBA" id="ARBA00010288"/>
    </source>
</evidence>
<dbReference type="Pfam" id="PF04506">
    <property type="entry name" value="Rft-1"/>
    <property type="match status" value="1"/>
</dbReference>
<name>A0A2T0FDY6_9ASCO</name>
<dbReference type="GO" id="GO:0034203">
    <property type="term" value="P:glycolipid translocation"/>
    <property type="evidence" value="ECO:0007669"/>
    <property type="project" value="TreeGrafter"/>
</dbReference>
<feature type="transmembrane region" description="Helical" evidence="10">
    <location>
        <begin position="206"/>
        <end position="224"/>
    </location>
</feature>
<dbReference type="AlphaFoldDB" id="A0A2T0FDY6"/>
<dbReference type="GO" id="GO:0005789">
    <property type="term" value="C:endoplasmic reticulum membrane"/>
    <property type="evidence" value="ECO:0007669"/>
    <property type="project" value="UniProtKB-SubCell"/>
</dbReference>